<feature type="transmembrane region" description="Helical" evidence="8">
    <location>
        <begin position="260"/>
        <end position="282"/>
    </location>
</feature>
<dbReference type="InterPro" id="IPR050171">
    <property type="entry name" value="MFS_Transporters"/>
</dbReference>
<dbReference type="GO" id="GO:0035443">
    <property type="term" value="P:tripeptide transmembrane transport"/>
    <property type="evidence" value="ECO:0007669"/>
    <property type="project" value="UniProtKB-ARBA"/>
</dbReference>
<keyword evidence="5 8" id="KW-0812">Transmembrane</keyword>
<keyword evidence="7 8" id="KW-0472">Membrane</keyword>
<evidence type="ECO:0000256" key="3">
    <source>
        <dbReference type="ARBA" id="ARBA00022448"/>
    </source>
</evidence>
<evidence type="ECO:0000313" key="11">
    <source>
        <dbReference type="Proteomes" id="UP000277108"/>
    </source>
</evidence>
<feature type="transmembrane region" description="Helical" evidence="8">
    <location>
        <begin position="376"/>
        <end position="396"/>
    </location>
</feature>
<comment type="caution">
    <text evidence="10">The sequence shown here is derived from an EMBL/GenBank/DDBJ whole genome shotgun (WGS) entry which is preliminary data.</text>
</comment>
<reference evidence="10 11" key="1">
    <citation type="submission" date="2018-11" db="EMBL/GenBank/DDBJ databases">
        <title>Genomic Encyclopedia of Type Strains, Phase IV (KMG-IV): sequencing the most valuable type-strain genomes for metagenomic binning, comparative biology and taxonomic classification.</title>
        <authorList>
            <person name="Goeker M."/>
        </authorList>
    </citation>
    <scope>NUCLEOTIDE SEQUENCE [LARGE SCALE GENOMIC DNA]</scope>
    <source>
        <strain evidence="10 11">DSM 29158</strain>
    </source>
</reference>
<dbReference type="OrthoDB" id="9772725at2"/>
<feature type="transmembrane region" description="Helical" evidence="8">
    <location>
        <begin position="294"/>
        <end position="311"/>
    </location>
</feature>
<feature type="transmembrane region" description="Helical" evidence="8">
    <location>
        <begin position="158"/>
        <end position="179"/>
    </location>
</feature>
<evidence type="ECO:0000259" key="9">
    <source>
        <dbReference type="PROSITE" id="PS50850"/>
    </source>
</evidence>
<feature type="transmembrane region" description="Helical" evidence="8">
    <location>
        <begin position="68"/>
        <end position="90"/>
    </location>
</feature>
<dbReference type="Proteomes" id="UP000277108">
    <property type="component" value="Unassembled WGS sequence"/>
</dbReference>
<keyword evidence="3" id="KW-0813">Transport</keyword>
<dbReference type="EMBL" id="RKRK01000002">
    <property type="protein sequence ID" value="RPF57442.1"/>
    <property type="molecule type" value="Genomic_DNA"/>
</dbReference>
<feature type="transmembrane region" description="Helical" evidence="8">
    <location>
        <begin position="472"/>
        <end position="494"/>
    </location>
</feature>
<feature type="transmembrane region" description="Helical" evidence="8">
    <location>
        <begin position="39"/>
        <end position="56"/>
    </location>
</feature>
<feature type="transmembrane region" description="Helical" evidence="8">
    <location>
        <begin position="443"/>
        <end position="466"/>
    </location>
</feature>
<dbReference type="SUPFAM" id="SSF103473">
    <property type="entry name" value="MFS general substrate transporter"/>
    <property type="match status" value="1"/>
</dbReference>
<feature type="transmembrane region" description="Helical" evidence="8">
    <location>
        <begin position="99"/>
        <end position="114"/>
    </location>
</feature>
<keyword evidence="4" id="KW-1003">Cell membrane</keyword>
<keyword evidence="11" id="KW-1185">Reference proteome</keyword>
<dbReference type="InterPro" id="IPR000109">
    <property type="entry name" value="POT_fam"/>
</dbReference>
<dbReference type="InterPro" id="IPR020846">
    <property type="entry name" value="MFS_dom"/>
</dbReference>
<feature type="domain" description="Major facilitator superfamily (MFS) profile" evidence="9">
    <location>
        <begin position="1"/>
        <end position="213"/>
    </location>
</feature>
<dbReference type="PANTHER" id="PTHR23517:SF15">
    <property type="entry name" value="PROTON-DEPENDENT OLIGOPEPTIDE FAMILY TRANSPORT PROTEIN"/>
    <property type="match status" value="1"/>
</dbReference>
<dbReference type="GO" id="GO:0005886">
    <property type="term" value="C:plasma membrane"/>
    <property type="evidence" value="ECO:0007669"/>
    <property type="project" value="UniProtKB-SubCell"/>
</dbReference>
<dbReference type="InterPro" id="IPR036259">
    <property type="entry name" value="MFS_trans_sf"/>
</dbReference>
<feature type="transmembrane region" description="Helical" evidence="8">
    <location>
        <begin position="232"/>
        <end position="254"/>
    </location>
</feature>
<dbReference type="AlphaFoldDB" id="A0A3N5CBY5"/>
<dbReference type="CDD" id="cd17346">
    <property type="entry name" value="MFS_DtpA_like"/>
    <property type="match status" value="1"/>
</dbReference>
<accession>A0A3N5CBY5</accession>
<dbReference type="FunFam" id="1.20.1250.20:FF:000017">
    <property type="entry name" value="Dipeptide and tripeptide permease A"/>
    <property type="match status" value="1"/>
</dbReference>
<dbReference type="GO" id="GO:0015333">
    <property type="term" value="F:peptide:proton symporter activity"/>
    <property type="evidence" value="ECO:0007669"/>
    <property type="project" value="UniProtKB-ARBA"/>
</dbReference>
<evidence type="ECO:0000256" key="7">
    <source>
        <dbReference type="ARBA" id="ARBA00023136"/>
    </source>
</evidence>
<evidence type="ECO:0000256" key="1">
    <source>
        <dbReference type="ARBA" id="ARBA00004651"/>
    </source>
</evidence>
<name>A0A3N5CBY5_9BACL</name>
<evidence type="ECO:0000256" key="4">
    <source>
        <dbReference type="ARBA" id="ARBA00022475"/>
    </source>
</evidence>
<dbReference type="PANTHER" id="PTHR23517">
    <property type="entry name" value="RESISTANCE PROTEIN MDTM, PUTATIVE-RELATED-RELATED"/>
    <property type="match status" value="1"/>
</dbReference>
<dbReference type="GO" id="GO:0071916">
    <property type="term" value="F:dipeptide transmembrane transporter activity"/>
    <property type="evidence" value="ECO:0007669"/>
    <property type="project" value="UniProtKB-ARBA"/>
</dbReference>
<dbReference type="Pfam" id="PF00854">
    <property type="entry name" value="PTR2"/>
    <property type="match status" value="1"/>
</dbReference>
<feature type="transmembrane region" description="Helical" evidence="8">
    <location>
        <begin position="338"/>
        <end position="364"/>
    </location>
</feature>
<feature type="transmembrane region" description="Helical" evidence="8">
    <location>
        <begin position="185"/>
        <end position="206"/>
    </location>
</feature>
<evidence type="ECO:0000256" key="5">
    <source>
        <dbReference type="ARBA" id="ARBA00022692"/>
    </source>
</evidence>
<feature type="transmembrane region" description="Helical" evidence="8">
    <location>
        <begin position="120"/>
        <end position="137"/>
    </location>
</feature>
<dbReference type="Gene3D" id="1.20.1250.20">
    <property type="entry name" value="MFS general substrate transporter like domains"/>
    <property type="match status" value="1"/>
</dbReference>
<dbReference type="RefSeq" id="WP_123807097.1">
    <property type="nucleotide sequence ID" value="NZ_RKRK01000002.1"/>
</dbReference>
<proteinExistence type="inferred from homology"/>
<evidence type="ECO:0000313" key="10">
    <source>
        <dbReference type="EMBL" id="RPF57442.1"/>
    </source>
</evidence>
<gene>
    <name evidence="10" type="ORF">EDD62_0060</name>
</gene>
<dbReference type="NCBIfam" id="TIGR00924">
    <property type="entry name" value="yjdL_sub1_fam"/>
    <property type="match status" value="1"/>
</dbReference>
<dbReference type="PROSITE" id="PS50850">
    <property type="entry name" value="MFS"/>
    <property type="match status" value="1"/>
</dbReference>
<evidence type="ECO:0000256" key="8">
    <source>
        <dbReference type="SAM" id="Phobius"/>
    </source>
</evidence>
<dbReference type="GO" id="GO:0042937">
    <property type="term" value="F:tripeptide transmembrane transporter activity"/>
    <property type="evidence" value="ECO:0007669"/>
    <property type="project" value="UniProtKB-ARBA"/>
</dbReference>
<comment type="subcellular location">
    <subcellularLocation>
        <location evidence="1">Cell membrane</location>
        <topology evidence="1">Multi-pass membrane protein</topology>
    </subcellularLocation>
</comment>
<keyword evidence="6 8" id="KW-1133">Transmembrane helix</keyword>
<sequence length="502" mass="55375">MARREYTDHEIIESVPRKGFFGHPKGLLTLFITEFWERFSYYGMKAILLYYLYYATSKGGFGLKETDAMIIVTLYGALVMMSTIIGGWFADRLIGARKAIIYGALLIMFGHILMSIPGNFTMLLIALALIIIGSGLLKPSMSTNVNELYEKEDSRIDAGFTIFYMSVNLGAWISPFIVGQLHSSFGFHAGFAAAAVGMFFGLIWFVMTQKNTLGFTGLNVPNPLSKGEGKKVTLIATGIAILIAIILFIFKLFGMLNLEGITWIMTFFGLGIPAIYLTYMYTHPKTSSDEKSRLLAYIPLFIAAVIFWAIQEQGATVLAEFADQKTQLDLKPLLGIDYVIPAAFFQSLNPMFIVIFAPVFSMLWVKLGKFNPSTPLKFAIALIFAGLGYIAMVYPIMSGEQLINPLWLVLSFFLIVLGELCISPIGLSTTTRMAPQAFTTQMLSVWFLSNAAAQGLNAQLVQIYGAVDPASYFGYMGLVAIGLAVLLIVLVPIIKKAMRGVH</sequence>
<organism evidence="10 11">
    <name type="scientific">Abyssicoccus albus</name>
    <dbReference type="NCBI Taxonomy" id="1817405"/>
    <lineage>
        <taxon>Bacteria</taxon>
        <taxon>Bacillati</taxon>
        <taxon>Bacillota</taxon>
        <taxon>Bacilli</taxon>
        <taxon>Bacillales</taxon>
        <taxon>Abyssicoccaceae</taxon>
    </lineage>
</organism>
<evidence type="ECO:0000256" key="6">
    <source>
        <dbReference type="ARBA" id="ARBA00022989"/>
    </source>
</evidence>
<feature type="transmembrane region" description="Helical" evidence="8">
    <location>
        <begin position="402"/>
        <end position="422"/>
    </location>
</feature>
<dbReference type="InterPro" id="IPR005279">
    <property type="entry name" value="Dipep/tripep_permease"/>
</dbReference>
<protein>
    <submittedName>
        <fullName evidence="10">POT family proton-dependent oligopeptide transporter</fullName>
    </submittedName>
</protein>
<evidence type="ECO:0000256" key="2">
    <source>
        <dbReference type="ARBA" id="ARBA00005982"/>
    </source>
</evidence>
<comment type="similarity">
    <text evidence="2">Belongs to the major facilitator superfamily. Proton-dependent oligopeptide transporter (POT/PTR) (TC 2.A.17) family.</text>
</comment>